<dbReference type="GO" id="GO:0015297">
    <property type="term" value="F:antiporter activity"/>
    <property type="evidence" value="ECO:0007669"/>
    <property type="project" value="InterPro"/>
</dbReference>
<evidence type="ECO:0000256" key="5">
    <source>
        <dbReference type="ARBA" id="ARBA00022989"/>
    </source>
</evidence>
<evidence type="ECO:0000256" key="7">
    <source>
        <dbReference type="SAM" id="Phobius"/>
    </source>
</evidence>
<evidence type="ECO:0000256" key="2">
    <source>
        <dbReference type="ARBA" id="ARBA00022448"/>
    </source>
</evidence>
<comment type="caution">
    <text evidence="8">The sequence shown here is derived from an EMBL/GenBank/DDBJ whole genome shotgun (WGS) entry which is preliminary data.</text>
</comment>
<dbReference type="InterPro" id="IPR052031">
    <property type="entry name" value="Membrane_Transporter-Flippase"/>
</dbReference>
<dbReference type="eggNOG" id="COG0534">
    <property type="taxonomic scope" value="Bacteria"/>
</dbReference>
<feature type="transmembrane region" description="Helical" evidence="7">
    <location>
        <begin position="141"/>
        <end position="161"/>
    </location>
</feature>
<protein>
    <submittedName>
        <fullName evidence="8">Multi anti extrusion protein MatE/Na+-driven multidrug efflux pump</fullName>
    </submittedName>
</protein>
<evidence type="ECO:0000256" key="4">
    <source>
        <dbReference type="ARBA" id="ARBA00022692"/>
    </source>
</evidence>
<feature type="transmembrane region" description="Helical" evidence="7">
    <location>
        <begin position="395"/>
        <end position="415"/>
    </location>
</feature>
<accession>H3ZIW5</accession>
<evidence type="ECO:0000256" key="1">
    <source>
        <dbReference type="ARBA" id="ARBA00004429"/>
    </source>
</evidence>
<reference evidence="8 9" key="1">
    <citation type="journal article" date="2012" name="J. Bacteriol.">
        <title>Genome Sequence of Extracellular-Protease-Producing Alishewanella jeotgali Isolated from Traditional Korean Fermented Seafood.</title>
        <authorList>
            <person name="Jung J."/>
            <person name="Chun J."/>
            <person name="Park W."/>
        </authorList>
    </citation>
    <scope>NUCLEOTIDE SEQUENCE [LARGE SCALE GENOMIC DNA]</scope>
    <source>
        <strain evidence="8 9">KCTC 22429</strain>
    </source>
</reference>
<evidence type="ECO:0000256" key="6">
    <source>
        <dbReference type="ARBA" id="ARBA00023136"/>
    </source>
</evidence>
<gene>
    <name evidence="8" type="ORF">AJE_16664</name>
</gene>
<keyword evidence="3" id="KW-1003">Cell membrane</keyword>
<feature type="transmembrane region" description="Helical" evidence="7">
    <location>
        <begin position="173"/>
        <end position="192"/>
    </location>
</feature>
<feature type="transmembrane region" description="Helical" evidence="7">
    <location>
        <begin position="198"/>
        <end position="222"/>
    </location>
</feature>
<sequence>MSETRVHTKNPLLNTAIAPLLKQLTWPVLGGMLTLMSFNLVDTFFISLLGTAQLAAISFTFPVTFTLISLAIGLSIGTSAVIAKALGAGQADSAKADSIAALWLAAILVCLLAIGIAICLDPLFLLLGATDATLVYIRDYMFIWLAGSVLLVTPMIGNAILRAAGETKIPSLVMAAGGLVNAVLDPLLIFGLGPFPALGMQGAALATVISWLTGFIFILYWLTVRRKLLDRILLPWTLFWSIWRRILHIGMPAAAANMLTPLAMAILTAMIAGYGPEAVAALGVGMRLESIACLVVLALSMTLPPVISQNFGAGLLGRVQQAYFTACHFVLKWQAGVFVLLALLAYPIAALFTQDQQVATYIRYFIWSLPLSYGLQGVIILTNSSFNALHLPAKAMILSLVRFFVCYIPLAWLGAKIAGVPGLFIGAMVGNFLTASLAYYWFKQVIQRYQ</sequence>
<feature type="transmembrane region" description="Helical" evidence="7">
    <location>
        <begin position="286"/>
        <end position="308"/>
    </location>
</feature>
<keyword evidence="4 7" id="KW-0812">Transmembrane</keyword>
<proteinExistence type="predicted"/>
<name>H3ZIW5_9ALTE</name>
<dbReference type="AlphaFoldDB" id="H3ZIW5"/>
<feature type="transmembrane region" description="Helical" evidence="7">
    <location>
        <begin position="99"/>
        <end position="129"/>
    </location>
</feature>
<dbReference type="PANTHER" id="PTHR43549:SF3">
    <property type="entry name" value="MULTIDRUG RESISTANCE PROTEIN YPNP-RELATED"/>
    <property type="match status" value="1"/>
</dbReference>
<dbReference type="NCBIfam" id="TIGR00797">
    <property type="entry name" value="matE"/>
    <property type="match status" value="1"/>
</dbReference>
<dbReference type="InterPro" id="IPR048279">
    <property type="entry name" value="MdtK-like"/>
</dbReference>
<dbReference type="PANTHER" id="PTHR43549">
    <property type="entry name" value="MULTIDRUG RESISTANCE PROTEIN YPNP-RELATED"/>
    <property type="match status" value="1"/>
</dbReference>
<dbReference type="Pfam" id="PF01554">
    <property type="entry name" value="MatE"/>
    <property type="match status" value="2"/>
</dbReference>
<dbReference type="STRING" id="1129374.AJE_16664"/>
<dbReference type="PIRSF" id="PIRSF006603">
    <property type="entry name" value="DinF"/>
    <property type="match status" value="1"/>
</dbReference>
<dbReference type="GO" id="GO:0005886">
    <property type="term" value="C:plasma membrane"/>
    <property type="evidence" value="ECO:0007669"/>
    <property type="project" value="UniProtKB-SubCell"/>
</dbReference>
<dbReference type="InterPro" id="IPR002528">
    <property type="entry name" value="MATE_fam"/>
</dbReference>
<feature type="transmembrane region" description="Helical" evidence="7">
    <location>
        <begin position="67"/>
        <end position="87"/>
    </location>
</feature>
<feature type="transmembrane region" description="Helical" evidence="7">
    <location>
        <begin position="329"/>
        <end position="352"/>
    </location>
</feature>
<keyword evidence="9" id="KW-1185">Reference proteome</keyword>
<keyword evidence="2" id="KW-0813">Transport</keyword>
<dbReference type="PATRIC" id="fig|1129374.4.peg.3302"/>
<dbReference type="Proteomes" id="UP000012046">
    <property type="component" value="Unassembled WGS sequence"/>
</dbReference>
<feature type="transmembrane region" description="Helical" evidence="7">
    <location>
        <begin position="364"/>
        <end position="383"/>
    </location>
</feature>
<feature type="transmembrane region" description="Helical" evidence="7">
    <location>
        <begin position="421"/>
        <end position="442"/>
    </location>
</feature>
<keyword evidence="6 7" id="KW-0472">Membrane</keyword>
<evidence type="ECO:0000313" key="8">
    <source>
        <dbReference type="EMBL" id="EHR39434.1"/>
    </source>
</evidence>
<evidence type="ECO:0000256" key="3">
    <source>
        <dbReference type="ARBA" id="ARBA00022475"/>
    </source>
</evidence>
<feature type="transmembrane region" description="Helical" evidence="7">
    <location>
        <begin position="254"/>
        <end position="274"/>
    </location>
</feature>
<organism evidence="8 9">
    <name type="scientific">Alishewanella jeotgali KCTC 22429</name>
    <dbReference type="NCBI Taxonomy" id="1129374"/>
    <lineage>
        <taxon>Bacteria</taxon>
        <taxon>Pseudomonadati</taxon>
        <taxon>Pseudomonadota</taxon>
        <taxon>Gammaproteobacteria</taxon>
        <taxon>Alteromonadales</taxon>
        <taxon>Alteromonadaceae</taxon>
        <taxon>Alishewanella</taxon>
    </lineage>
</organism>
<keyword evidence="5 7" id="KW-1133">Transmembrane helix</keyword>
<evidence type="ECO:0000313" key="9">
    <source>
        <dbReference type="Proteomes" id="UP000012046"/>
    </source>
</evidence>
<comment type="subcellular location">
    <subcellularLocation>
        <location evidence="1">Cell inner membrane</location>
        <topology evidence="1">Multi-pass membrane protein</topology>
    </subcellularLocation>
</comment>
<dbReference type="GO" id="GO:0042910">
    <property type="term" value="F:xenobiotic transmembrane transporter activity"/>
    <property type="evidence" value="ECO:0007669"/>
    <property type="project" value="InterPro"/>
</dbReference>
<dbReference type="EMBL" id="AHTH01000055">
    <property type="protein sequence ID" value="EHR39434.1"/>
    <property type="molecule type" value="Genomic_DNA"/>
</dbReference>
<dbReference type="RefSeq" id="WP_008951839.1">
    <property type="nucleotide sequence ID" value="NZ_AHTH01000055.1"/>
</dbReference>